<dbReference type="InterPro" id="IPR012945">
    <property type="entry name" value="Tubulin-bd_cofactor_C_dom"/>
</dbReference>
<dbReference type="AlphaFoldDB" id="A0A9P6DZE8"/>
<dbReference type="InterPro" id="IPR016098">
    <property type="entry name" value="CAP/MinC_C"/>
</dbReference>
<dbReference type="GO" id="GO:0007023">
    <property type="term" value="P:post-chaperonin tubulin folding pathway"/>
    <property type="evidence" value="ECO:0007669"/>
    <property type="project" value="InterPro"/>
</dbReference>
<dbReference type="GO" id="GO:0005737">
    <property type="term" value="C:cytoplasm"/>
    <property type="evidence" value="ECO:0007669"/>
    <property type="project" value="TreeGrafter"/>
</dbReference>
<dbReference type="InterPro" id="IPR027684">
    <property type="entry name" value="TBCC"/>
</dbReference>
<proteinExistence type="inferred from homology"/>
<dbReference type="Proteomes" id="UP000886523">
    <property type="component" value="Unassembled WGS sequence"/>
</dbReference>
<dbReference type="GO" id="GO:0007021">
    <property type="term" value="P:tubulin complex assembly"/>
    <property type="evidence" value="ECO:0007669"/>
    <property type="project" value="TreeGrafter"/>
</dbReference>
<dbReference type="PANTHER" id="PTHR15139:SF0">
    <property type="entry name" value="TUBULIN-SPECIFIC CHAPERONE C"/>
    <property type="match status" value="1"/>
</dbReference>
<dbReference type="PANTHER" id="PTHR15139">
    <property type="entry name" value="TUBULIN FOLDING COFACTOR C"/>
    <property type="match status" value="1"/>
</dbReference>
<sequence length="92" mass="10267">MHTSKNTDLHLYSTSRPVIEHSSALRFAPYPTSLSQPMIHSESQHYAVQDFDWIKPTPSPNWNKLADVESDAFNKAVAGAAFDDTLEKPPAL</sequence>
<protein>
    <recommendedName>
        <fullName evidence="2">C-CAP/cofactor C-like domain-containing protein</fullName>
    </recommendedName>
</protein>
<dbReference type="Pfam" id="PF07986">
    <property type="entry name" value="TBCC"/>
    <property type="match status" value="1"/>
</dbReference>
<comment type="caution">
    <text evidence="3">The sequence shown here is derived from an EMBL/GenBank/DDBJ whole genome shotgun (WGS) entry which is preliminary data.</text>
</comment>
<dbReference type="Gene3D" id="2.160.20.70">
    <property type="match status" value="1"/>
</dbReference>
<accession>A0A9P6DZE8</accession>
<evidence type="ECO:0000313" key="4">
    <source>
        <dbReference type="Proteomes" id="UP000886523"/>
    </source>
</evidence>
<evidence type="ECO:0000313" key="3">
    <source>
        <dbReference type="EMBL" id="KAF9515905.1"/>
    </source>
</evidence>
<evidence type="ECO:0000259" key="2">
    <source>
        <dbReference type="PROSITE" id="PS51329"/>
    </source>
</evidence>
<dbReference type="EMBL" id="MU128945">
    <property type="protein sequence ID" value="KAF9515905.1"/>
    <property type="molecule type" value="Genomic_DNA"/>
</dbReference>
<comment type="similarity">
    <text evidence="1">Belongs to the TBCC family.</text>
</comment>
<gene>
    <name evidence="3" type="ORF">BS47DRAFT_729188</name>
</gene>
<evidence type="ECO:0000256" key="1">
    <source>
        <dbReference type="ARBA" id="ARBA00008848"/>
    </source>
</evidence>
<feature type="domain" description="C-CAP/cofactor C-like" evidence="2">
    <location>
        <begin position="1"/>
        <end position="53"/>
    </location>
</feature>
<dbReference type="PROSITE" id="PS51329">
    <property type="entry name" value="C_CAP_COFACTOR_C"/>
    <property type="match status" value="1"/>
</dbReference>
<organism evidence="3 4">
    <name type="scientific">Hydnum rufescens UP504</name>
    <dbReference type="NCBI Taxonomy" id="1448309"/>
    <lineage>
        <taxon>Eukaryota</taxon>
        <taxon>Fungi</taxon>
        <taxon>Dikarya</taxon>
        <taxon>Basidiomycota</taxon>
        <taxon>Agaricomycotina</taxon>
        <taxon>Agaricomycetes</taxon>
        <taxon>Cantharellales</taxon>
        <taxon>Hydnaceae</taxon>
        <taxon>Hydnum</taxon>
    </lineage>
</organism>
<reference evidence="3" key="1">
    <citation type="journal article" date="2020" name="Nat. Commun.">
        <title>Large-scale genome sequencing of mycorrhizal fungi provides insights into the early evolution of symbiotic traits.</title>
        <authorList>
            <person name="Miyauchi S."/>
            <person name="Kiss E."/>
            <person name="Kuo A."/>
            <person name="Drula E."/>
            <person name="Kohler A."/>
            <person name="Sanchez-Garcia M."/>
            <person name="Morin E."/>
            <person name="Andreopoulos B."/>
            <person name="Barry K.W."/>
            <person name="Bonito G."/>
            <person name="Buee M."/>
            <person name="Carver A."/>
            <person name="Chen C."/>
            <person name="Cichocki N."/>
            <person name="Clum A."/>
            <person name="Culley D."/>
            <person name="Crous P.W."/>
            <person name="Fauchery L."/>
            <person name="Girlanda M."/>
            <person name="Hayes R.D."/>
            <person name="Keri Z."/>
            <person name="LaButti K."/>
            <person name="Lipzen A."/>
            <person name="Lombard V."/>
            <person name="Magnuson J."/>
            <person name="Maillard F."/>
            <person name="Murat C."/>
            <person name="Nolan M."/>
            <person name="Ohm R.A."/>
            <person name="Pangilinan J."/>
            <person name="Pereira M.F."/>
            <person name="Perotto S."/>
            <person name="Peter M."/>
            <person name="Pfister S."/>
            <person name="Riley R."/>
            <person name="Sitrit Y."/>
            <person name="Stielow J.B."/>
            <person name="Szollosi G."/>
            <person name="Zifcakova L."/>
            <person name="Stursova M."/>
            <person name="Spatafora J.W."/>
            <person name="Tedersoo L."/>
            <person name="Vaario L.M."/>
            <person name="Yamada A."/>
            <person name="Yan M."/>
            <person name="Wang P."/>
            <person name="Xu J."/>
            <person name="Bruns T."/>
            <person name="Baldrian P."/>
            <person name="Vilgalys R."/>
            <person name="Dunand C."/>
            <person name="Henrissat B."/>
            <person name="Grigoriev I.V."/>
            <person name="Hibbett D."/>
            <person name="Nagy L.G."/>
            <person name="Martin F.M."/>
        </authorList>
    </citation>
    <scope>NUCLEOTIDE SEQUENCE</scope>
    <source>
        <strain evidence="3">UP504</strain>
    </source>
</reference>
<keyword evidence="4" id="KW-1185">Reference proteome</keyword>
<dbReference type="InterPro" id="IPR017901">
    <property type="entry name" value="C-CAP_CF_C-like"/>
</dbReference>
<name>A0A9P6DZE8_9AGAM</name>
<dbReference type="OrthoDB" id="194775at2759"/>